<gene>
    <name evidence="2" type="ORF">V3I05_04040</name>
</gene>
<sequence>MRRITIYAMGGIMGLFLWACSEEQEVKISTGAKNADEILKQAESVDRASYAGLEDVFLDTKHLYTNKDDKLTLFIFARNNCFYCDKLKGDIAQNSQLKQTLQERFLPYYINSSYTKKHILYRGEDTQSFNTHQLIESYVKSPLRPTPTLVFVDTQGKSIYELPGYLPSESMIKILDYMASGKWKGKDVKQINNEIREELL</sequence>
<evidence type="ECO:0000313" key="2">
    <source>
        <dbReference type="EMBL" id="XAM18858.1"/>
    </source>
</evidence>
<feature type="domain" description="Thioredoxin-like fold" evidence="1">
    <location>
        <begin position="67"/>
        <end position="175"/>
    </location>
</feature>
<reference evidence="2 3" key="1">
    <citation type="submission" date="2024-02" db="EMBL/GenBank/DDBJ databases">
        <title>Genome and pathogenicity analysis of Helicobacter mastomyrinus isolated from mice.</title>
        <authorList>
            <person name="Zhu L."/>
        </authorList>
    </citation>
    <scope>NUCLEOTIDE SEQUENCE [LARGE SCALE GENOMIC DNA]</scope>
    <source>
        <strain evidence="2 3">Hm-17</strain>
    </source>
</reference>
<protein>
    <submittedName>
        <fullName evidence="2">Thioredoxin fold domain-containing protein</fullName>
    </submittedName>
</protein>
<name>A0ABZ3F9N2_9HELI</name>
<proteinExistence type="predicted"/>
<organism evidence="2 3">
    <name type="scientific">Helicobacter mastomyrinus</name>
    <dbReference type="NCBI Taxonomy" id="287948"/>
    <lineage>
        <taxon>Bacteria</taxon>
        <taxon>Pseudomonadati</taxon>
        <taxon>Campylobacterota</taxon>
        <taxon>Epsilonproteobacteria</taxon>
        <taxon>Campylobacterales</taxon>
        <taxon>Helicobacteraceae</taxon>
        <taxon>Helicobacter</taxon>
    </lineage>
</organism>
<dbReference type="Proteomes" id="UP001434737">
    <property type="component" value="Chromosome"/>
</dbReference>
<dbReference type="InterPro" id="IPR012336">
    <property type="entry name" value="Thioredoxin-like_fold"/>
</dbReference>
<evidence type="ECO:0000313" key="3">
    <source>
        <dbReference type="Proteomes" id="UP001434737"/>
    </source>
</evidence>
<dbReference type="RefSeq" id="WP_295697796.1">
    <property type="nucleotide sequence ID" value="NZ_CP145316.1"/>
</dbReference>
<evidence type="ECO:0000259" key="1">
    <source>
        <dbReference type="Pfam" id="PF13098"/>
    </source>
</evidence>
<dbReference type="Gene3D" id="3.40.30.10">
    <property type="entry name" value="Glutaredoxin"/>
    <property type="match status" value="1"/>
</dbReference>
<dbReference type="SUPFAM" id="SSF52833">
    <property type="entry name" value="Thioredoxin-like"/>
    <property type="match status" value="1"/>
</dbReference>
<dbReference type="Pfam" id="PF13098">
    <property type="entry name" value="Thioredoxin_2"/>
    <property type="match status" value="1"/>
</dbReference>
<keyword evidence="3" id="KW-1185">Reference proteome</keyword>
<accession>A0ABZ3F9N2</accession>
<dbReference type="EMBL" id="CP145316">
    <property type="protein sequence ID" value="XAM18858.1"/>
    <property type="molecule type" value="Genomic_DNA"/>
</dbReference>
<dbReference type="InterPro" id="IPR036249">
    <property type="entry name" value="Thioredoxin-like_sf"/>
</dbReference>